<dbReference type="CDD" id="cd12148">
    <property type="entry name" value="fungal_TF_MHR"/>
    <property type="match status" value="1"/>
</dbReference>
<dbReference type="PANTHER" id="PTHR31001">
    <property type="entry name" value="UNCHARACTERIZED TRANSCRIPTIONAL REGULATORY PROTEIN"/>
    <property type="match status" value="1"/>
</dbReference>
<evidence type="ECO:0000256" key="3">
    <source>
        <dbReference type="SAM" id="Coils"/>
    </source>
</evidence>
<gene>
    <name evidence="5" type="ORF">FIBSPDRAFT_1045841</name>
</gene>
<proteinExistence type="predicted"/>
<sequence>MAQLPSVALNVEGLKSNVIELSHVRDAFAEVAATSAPTVRTMPTTKGSKALNLQVNKLAQDLKAALARIKALEEALKAATNASHPLLQGSEAQPVKPNVTAVEPGYEELYEERVQEATEMMGSLLVGADGKARHLGESAHSANLLTLIDTTDNCPGLDPRVTACFGMSSEIIELHNAYPMGIADCAYETDHFTDFLPPRDRALELVDLYYAQFAVLHLPIPRSDLMKTFVDPIYQGNEVGSACAIHPHKLSVMFVVLASGTLCDDPAFASTLAHQYYVLSRASLSLRPITQEANTATVQAVFMHIWFLYATRFDNSSEERWVLSGICIKVAQIIGLQRDGAGWNMDEDEIQRRRILFWEIYVYDSWSGIGMGRPPLINLQYTDCRLPRDHDPALISADKTEVGFHAWKFRFVVSCLTPVLHYFFGRKKTSYAELLALDKKIRQLNPPDHLIPPMNVSQSDWFWSSNPAKAIQQYTVLAVIESNILYIHRNYFAQAIREEPLDPLKHKYGPSVMASYRSAYRMICGMTDLYTLHPEATSKHEFSWASVFSACVVFAALIIESPGSSLACEAFLSYQKMVLFFKMVRSKESSSQSTLIMLQRLLQRSQDAYAAFHFNSPRDGVVPNGLAPELDELAILGGRKSIINLGSAAHAPAVQTAHSSGHDDSFRPSPAFDFNILAGTVAPPPGAVQNGSELGEMSPFFMNHVGHSHQEVPAFNMPTFERELRGHFFDNEPYAETSALDQTFGLPEEGDFTATTIPSQGEDMPWSMLAAQLLP</sequence>
<dbReference type="Proteomes" id="UP000076532">
    <property type="component" value="Unassembled WGS sequence"/>
</dbReference>
<keyword evidence="6" id="KW-1185">Reference proteome</keyword>
<dbReference type="AlphaFoldDB" id="A0A166HIV5"/>
<feature type="domain" description="Xylanolytic transcriptional activator regulatory" evidence="4">
    <location>
        <begin position="320"/>
        <end position="392"/>
    </location>
</feature>
<feature type="coiled-coil region" evidence="3">
    <location>
        <begin position="48"/>
        <end position="82"/>
    </location>
</feature>
<keyword evidence="2" id="KW-0539">Nucleus</keyword>
<dbReference type="GO" id="GO:0003677">
    <property type="term" value="F:DNA binding"/>
    <property type="evidence" value="ECO:0007669"/>
    <property type="project" value="InterPro"/>
</dbReference>
<dbReference type="EMBL" id="KV417568">
    <property type="protein sequence ID" value="KZP18904.1"/>
    <property type="molecule type" value="Genomic_DNA"/>
</dbReference>
<name>A0A166HIV5_9AGAM</name>
<accession>A0A166HIV5</accession>
<dbReference type="GO" id="GO:0008270">
    <property type="term" value="F:zinc ion binding"/>
    <property type="evidence" value="ECO:0007669"/>
    <property type="project" value="InterPro"/>
</dbReference>
<organism evidence="5 6">
    <name type="scientific">Athelia psychrophila</name>
    <dbReference type="NCBI Taxonomy" id="1759441"/>
    <lineage>
        <taxon>Eukaryota</taxon>
        <taxon>Fungi</taxon>
        <taxon>Dikarya</taxon>
        <taxon>Basidiomycota</taxon>
        <taxon>Agaricomycotina</taxon>
        <taxon>Agaricomycetes</taxon>
        <taxon>Agaricomycetidae</taxon>
        <taxon>Atheliales</taxon>
        <taxon>Atheliaceae</taxon>
        <taxon>Athelia</taxon>
    </lineage>
</organism>
<reference evidence="5 6" key="1">
    <citation type="journal article" date="2016" name="Mol. Biol. Evol.">
        <title>Comparative Genomics of Early-Diverging Mushroom-Forming Fungi Provides Insights into the Origins of Lignocellulose Decay Capabilities.</title>
        <authorList>
            <person name="Nagy L.G."/>
            <person name="Riley R."/>
            <person name="Tritt A."/>
            <person name="Adam C."/>
            <person name="Daum C."/>
            <person name="Floudas D."/>
            <person name="Sun H."/>
            <person name="Yadav J.S."/>
            <person name="Pangilinan J."/>
            <person name="Larsson K.H."/>
            <person name="Matsuura K."/>
            <person name="Barry K."/>
            <person name="Labutti K."/>
            <person name="Kuo R."/>
            <person name="Ohm R.A."/>
            <person name="Bhattacharya S.S."/>
            <person name="Shirouzu T."/>
            <person name="Yoshinaga Y."/>
            <person name="Martin F.M."/>
            <person name="Grigoriev I.V."/>
            <person name="Hibbett D.S."/>
        </authorList>
    </citation>
    <scope>NUCLEOTIDE SEQUENCE [LARGE SCALE GENOMIC DNA]</scope>
    <source>
        <strain evidence="5 6">CBS 109695</strain>
    </source>
</reference>
<protein>
    <recommendedName>
        <fullName evidence="4">Xylanolytic transcriptional activator regulatory domain-containing protein</fullName>
    </recommendedName>
</protein>
<dbReference type="GO" id="GO:0006351">
    <property type="term" value="P:DNA-templated transcription"/>
    <property type="evidence" value="ECO:0007669"/>
    <property type="project" value="InterPro"/>
</dbReference>
<evidence type="ECO:0000256" key="2">
    <source>
        <dbReference type="ARBA" id="ARBA00023242"/>
    </source>
</evidence>
<dbReference type="InterPro" id="IPR007219">
    <property type="entry name" value="XnlR_reg_dom"/>
</dbReference>
<dbReference type="PANTHER" id="PTHR31001:SF56">
    <property type="entry name" value="ZN(2)-C6 FUNGAL-TYPE DOMAIN-CONTAINING PROTEIN"/>
    <property type="match status" value="1"/>
</dbReference>
<comment type="subcellular location">
    <subcellularLocation>
        <location evidence="1">Nucleus</location>
    </subcellularLocation>
</comment>
<dbReference type="SMART" id="SM00906">
    <property type="entry name" value="Fungal_trans"/>
    <property type="match status" value="1"/>
</dbReference>
<dbReference type="OrthoDB" id="424974at2759"/>
<evidence type="ECO:0000259" key="4">
    <source>
        <dbReference type="SMART" id="SM00906"/>
    </source>
</evidence>
<dbReference type="InterPro" id="IPR050613">
    <property type="entry name" value="Sec_Metabolite_Reg"/>
</dbReference>
<evidence type="ECO:0000313" key="5">
    <source>
        <dbReference type="EMBL" id="KZP18904.1"/>
    </source>
</evidence>
<dbReference type="GO" id="GO:0005634">
    <property type="term" value="C:nucleus"/>
    <property type="evidence" value="ECO:0007669"/>
    <property type="project" value="UniProtKB-SubCell"/>
</dbReference>
<keyword evidence="3" id="KW-0175">Coiled coil</keyword>
<evidence type="ECO:0000313" key="6">
    <source>
        <dbReference type="Proteomes" id="UP000076532"/>
    </source>
</evidence>
<dbReference type="Pfam" id="PF04082">
    <property type="entry name" value="Fungal_trans"/>
    <property type="match status" value="1"/>
</dbReference>
<dbReference type="STRING" id="436010.A0A166HIV5"/>
<evidence type="ECO:0000256" key="1">
    <source>
        <dbReference type="ARBA" id="ARBA00004123"/>
    </source>
</evidence>